<evidence type="ECO:0000313" key="6">
    <source>
        <dbReference type="Proteomes" id="UP000013015"/>
    </source>
</evidence>
<evidence type="ECO:0000256" key="1">
    <source>
        <dbReference type="ARBA" id="ARBA00008987"/>
    </source>
</evidence>
<name>N6X2U3_9ACTO</name>
<dbReference type="EMBL" id="AQHZ01000024">
    <property type="protein sequence ID" value="ENO17742.1"/>
    <property type="molecule type" value="Genomic_DNA"/>
</dbReference>
<gene>
    <name evidence="5" type="ORF">HMPREF9004_1652</name>
</gene>
<evidence type="ECO:0000256" key="3">
    <source>
        <dbReference type="SAM" id="MobiDB-lite"/>
    </source>
</evidence>
<dbReference type="Gene3D" id="3.40.30.10">
    <property type="entry name" value="Glutaredoxin"/>
    <property type="match status" value="1"/>
</dbReference>
<comment type="caution">
    <text evidence="5">The sequence shown here is derived from an EMBL/GenBank/DDBJ whole genome shotgun (WGS) entry which is preliminary data.</text>
</comment>
<evidence type="ECO:0000259" key="4">
    <source>
        <dbReference type="PROSITE" id="PS51352"/>
    </source>
</evidence>
<dbReference type="STRING" id="888050.HMPREF9004_1652"/>
<dbReference type="PROSITE" id="PS51352">
    <property type="entry name" value="THIOREDOXIN_2"/>
    <property type="match status" value="1"/>
</dbReference>
<feature type="region of interest" description="Disordered" evidence="3">
    <location>
        <begin position="1"/>
        <end position="27"/>
    </location>
</feature>
<accession>N6X2U3</accession>
<feature type="domain" description="Thioredoxin" evidence="4">
    <location>
        <begin position="13"/>
        <end position="141"/>
    </location>
</feature>
<dbReference type="Proteomes" id="UP000013015">
    <property type="component" value="Unassembled WGS sequence"/>
</dbReference>
<evidence type="ECO:0000313" key="5">
    <source>
        <dbReference type="EMBL" id="ENO17742.1"/>
    </source>
</evidence>
<dbReference type="CDD" id="cd02956">
    <property type="entry name" value="ybbN"/>
    <property type="match status" value="1"/>
</dbReference>
<dbReference type="Pfam" id="PF00085">
    <property type="entry name" value="Thioredoxin"/>
    <property type="match status" value="1"/>
</dbReference>
<dbReference type="GO" id="GO:0015035">
    <property type="term" value="F:protein-disulfide reductase activity"/>
    <property type="evidence" value="ECO:0007669"/>
    <property type="project" value="TreeGrafter"/>
</dbReference>
<evidence type="ECO:0000256" key="2">
    <source>
        <dbReference type="ARBA" id="ARBA00023284"/>
    </source>
</evidence>
<keyword evidence="2" id="KW-0676">Redox-active center</keyword>
<dbReference type="GO" id="GO:0005737">
    <property type="term" value="C:cytoplasm"/>
    <property type="evidence" value="ECO:0007669"/>
    <property type="project" value="TreeGrafter"/>
</dbReference>
<dbReference type="AlphaFoldDB" id="N6X2U3"/>
<dbReference type="PANTHER" id="PTHR45663:SF11">
    <property type="entry name" value="GEO12009P1"/>
    <property type="match status" value="1"/>
</dbReference>
<reference evidence="5 6" key="1">
    <citation type="submission" date="2013-03" db="EMBL/GenBank/DDBJ databases">
        <title>Reference genome for the Human Microbiome Project.</title>
        <authorList>
            <person name="Aqrawi P."/>
            <person name="Ayvaz T."/>
            <person name="Bess C."/>
            <person name="Blankenburg K."/>
            <person name="Coyle M."/>
            <person name="Deng J."/>
            <person name="Forbes L."/>
            <person name="Fowler G."/>
            <person name="Francisco L."/>
            <person name="Fu Q."/>
            <person name="Gibbs R."/>
            <person name="Gross S."/>
            <person name="Gubbala S."/>
            <person name="Hale W."/>
            <person name="Hemphill L."/>
            <person name="Highlander S."/>
            <person name="Hirani K."/>
            <person name="Jackson L."/>
            <person name="Jakkamsetti A."/>
            <person name="Javaid M."/>
            <person name="Jayaseelan J.C."/>
            <person name="Jiang H."/>
            <person name="Joshi V."/>
            <person name="Korchina V."/>
            <person name="Kovar C."/>
            <person name="Lara F."/>
            <person name="Lee S."/>
            <person name="Liu Y."/>
            <person name="Mata R."/>
            <person name="Mathew T."/>
            <person name="Munidasa M."/>
            <person name="Muzny D."/>
            <person name="Nazareth L."/>
            <person name="Ngo R."/>
            <person name="Nguyen L."/>
            <person name="Nguyen N."/>
            <person name="Okwuonu G."/>
            <person name="Ongeri F."/>
            <person name="Palculict T."/>
            <person name="Patil S."/>
            <person name="Petrosino J."/>
            <person name="Pham C."/>
            <person name="Pham P."/>
            <person name="Pu L.-L."/>
            <person name="Qin X."/>
            <person name="Qu J."/>
            <person name="Reid J."/>
            <person name="Ross M."/>
            <person name="Ruth R."/>
            <person name="Saada N."/>
            <person name="San Lucas F."/>
            <person name="Santibanez J."/>
            <person name="Shang Y."/>
            <person name="Simmons D."/>
            <person name="Song X.-Z."/>
            <person name="Tang L.-Y."/>
            <person name="Thornton R."/>
            <person name="Warren J."/>
            <person name="Weissenberger G."/>
            <person name="Wilczek-Boney K."/>
            <person name="Worley K."/>
            <person name="Youmans B."/>
            <person name="Zhang J."/>
            <person name="Zhang L."/>
            <person name="Zhao Z."/>
            <person name="Zhou C."/>
            <person name="Zhu D."/>
            <person name="Zhu Y."/>
        </authorList>
    </citation>
    <scope>NUCLEOTIDE SEQUENCE [LARGE SCALE GENOMIC DNA]</scope>
    <source>
        <strain evidence="5 6">F0333</strain>
    </source>
</reference>
<dbReference type="eggNOG" id="COG3118">
    <property type="taxonomic scope" value="Bacteria"/>
</dbReference>
<dbReference type="Gene3D" id="1.25.40.10">
    <property type="entry name" value="Tetratricopeptide repeat domain"/>
    <property type="match status" value="1"/>
</dbReference>
<dbReference type="InterPro" id="IPR011990">
    <property type="entry name" value="TPR-like_helical_dom_sf"/>
</dbReference>
<dbReference type="Pfam" id="PF14561">
    <property type="entry name" value="TPR_20"/>
    <property type="match status" value="1"/>
</dbReference>
<keyword evidence="6" id="KW-1185">Reference proteome</keyword>
<dbReference type="SUPFAM" id="SSF52833">
    <property type="entry name" value="Thioredoxin-like"/>
    <property type="match status" value="1"/>
</dbReference>
<proteinExistence type="inferred from homology"/>
<dbReference type="PANTHER" id="PTHR45663">
    <property type="entry name" value="GEO12009P1"/>
    <property type="match status" value="1"/>
</dbReference>
<protein>
    <recommendedName>
        <fullName evidence="4">Thioredoxin domain-containing protein</fullName>
    </recommendedName>
</protein>
<sequence>MNPADSHGAIDLSASPSQAPTKEAPGAGEGLNIPLVLSGTEENFQAIMATSQNLPVIITMYSGRSLESKPTLQVFEGLAREFGGRFQFVSIDIDANPAIAQAFQIEGVPTAVALIGGRPLPLFQGAAQKEQVKPIIEQVLEAASQMGVTGRVALSAEDIAEPIPPEHEAPLAAETAGDLKSAIAQWERVIELNPRDTKAKTHLARVRLLERSANTPVQDPAAKADALFSAGQEEQAYDLLLDIIGGEDEEDVKDAARLRLLDLFRIAGNTPAVLKARTRLSMLVMI</sequence>
<dbReference type="InterPro" id="IPR036249">
    <property type="entry name" value="Thioredoxin-like_sf"/>
</dbReference>
<dbReference type="PATRIC" id="fig|888050.3.peg.1586"/>
<organism evidence="5 6">
    <name type="scientific">Schaalia cardiffensis F0333</name>
    <dbReference type="NCBI Taxonomy" id="888050"/>
    <lineage>
        <taxon>Bacteria</taxon>
        <taxon>Bacillati</taxon>
        <taxon>Actinomycetota</taxon>
        <taxon>Actinomycetes</taxon>
        <taxon>Actinomycetales</taxon>
        <taxon>Actinomycetaceae</taxon>
        <taxon>Schaalia</taxon>
    </lineage>
</organism>
<comment type="similarity">
    <text evidence="1">Belongs to the thioredoxin family.</text>
</comment>
<dbReference type="GO" id="GO:0006950">
    <property type="term" value="P:response to stress"/>
    <property type="evidence" value="ECO:0007669"/>
    <property type="project" value="UniProtKB-ARBA"/>
</dbReference>
<dbReference type="InterPro" id="IPR013766">
    <property type="entry name" value="Thioredoxin_domain"/>
</dbReference>
<dbReference type="OrthoDB" id="5181746at2"/>
<dbReference type="HOGENOM" id="CLU_046120_0_0_11"/>
<dbReference type="RefSeq" id="WP_005964299.1">
    <property type="nucleotide sequence ID" value="NZ_CP040505.1"/>
</dbReference>